<proteinExistence type="inferred from homology"/>
<evidence type="ECO:0000256" key="15">
    <source>
        <dbReference type="ARBA" id="ARBA00054840"/>
    </source>
</evidence>
<evidence type="ECO:0000256" key="3">
    <source>
        <dbReference type="ARBA" id="ARBA00004496"/>
    </source>
</evidence>
<dbReference type="GO" id="GO:0005634">
    <property type="term" value="C:nucleus"/>
    <property type="evidence" value="ECO:0007669"/>
    <property type="project" value="UniProtKB-SubCell"/>
</dbReference>
<evidence type="ECO:0000256" key="14">
    <source>
        <dbReference type="ARBA" id="ARBA00023242"/>
    </source>
</evidence>
<evidence type="ECO:0000256" key="9">
    <source>
        <dbReference type="ARBA" id="ARBA00022801"/>
    </source>
</evidence>
<evidence type="ECO:0000256" key="13">
    <source>
        <dbReference type="ARBA" id="ARBA00023163"/>
    </source>
</evidence>
<dbReference type="GO" id="GO:0003723">
    <property type="term" value="F:RNA binding"/>
    <property type="evidence" value="ECO:0007669"/>
    <property type="project" value="UniProtKB-KW"/>
</dbReference>
<protein>
    <recommendedName>
        <fullName evidence="16">Endonuclease/exonuclease/phosphatase domain-containing protein</fullName>
    </recommendedName>
</protein>
<dbReference type="Gene3D" id="3.60.10.10">
    <property type="entry name" value="Endonuclease/exonuclease/phosphatase"/>
    <property type="match status" value="1"/>
</dbReference>
<keyword evidence="10" id="KW-0460">Magnesium</keyword>
<evidence type="ECO:0000256" key="4">
    <source>
        <dbReference type="ARBA" id="ARBA00010774"/>
    </source>
</evidence>
<keyword evidence="5" id="KW-0963">Cytoplasm</keyword>
<dbReference type="GO" id="GO:0005737">
    <property type="term" value="C:cytoplasm"/>
    <property type="evidence" value="ECO:0007669"/>
    <property type="project" value="UniProtKB-SubCell"/>
</dbReference>
<evidence type="ECO:0000256" key="7">
    <source>
        <dbReference type="ARBA" id="ARBA00022723"/>
    </source>
</evidence>
<evidence type="ECO:0000256" key="5">
    <source>
        <dbReference type="ARBA" id="ARBA00022490"/>
    </source>
</evidence>
<keyword evidence="11" id="KW-0694">RNA-binding</keyword>
<dbReference type="CDD" id="cd09097">
    <property type="entry name" value="Deadenylase_CCR4"/>
    <property type="match status" value="1"/>
</dbReference>
<sequence length="579" mass="65075">MSLTVTRATLNTETPIVGVELAPYVVTRKSDGTSTTEDINKENPHEGQYVRYRWFRSGKKVKMSVCSVHPAENATLLNIATRTYHCDSECFKHSWREWNRNRIANGEPFPTSTAAERRAARDDAELGWKAHKAEKAEETKPEEKKKVEPWIEVSATRNYTVQADDVGHVLKLEVVPVDARSGGEAMQPQNVITGRVIPAPEPPRRNLVKIAHNSTAEPRTFTVATYNVLADLYCNSDMYKYVPDWALAWAYRRQNILKEIVNYNADVLCLQEVQSDHFEEFFQGEMAKHGYASVYKKKTAQVFSEGKFVIDGCAIFFKKNKFALIKKYEVEFNKAALSLVESLGGATAKKDALNRLMKDNIALIVVLEALDVDQQNLNGKRQLLCVANTHIHANTEHNDVKLWQVHTLLKGLEKIATSAEIPMVVCGDFNSVPGSAAHNLLSNGRVPADHPELGIDPFGILQPSAKLSHPLPLVSAYTNLHKPCLDSEALERQRNRVDVIGEPIFTNCTKDFHGALDYIFYTEDALAPVSLLELPSEREVRAKYGGLPNTQWSSDHVSLMTEFQWGARIDPSMGQHRYM</sequence>
<comment type="similarity">
    <text evidence="4">Belongs to the CCR4/nocturin family.</text>
</comment>
<keyword evidence="6" id="KW-0540">Nuclease</keyword>
<dbReference type="GO" id="GO:0046872">
    <property type="term" value="F:metal ion binding"/>
    <property type="evidence" value="ECO:0007669"/>
    <property type="project" value="UniProtKB-KW"/>
</dbReference>
<dbReference type="GO" id="GO:0000175">
    <property type="term" value="F:3'-5'-RNA exonuclease activity"/>
    <property type="evidence" value="ECO:0007669"/>
    <property type="project" value="TreeGrafter"/>
</dbReference>
<dbReference type="PANTHER" id="PTHR12121">
    <property type="entry name" value="CARBON CATABOLITE REPRESSOR PROTEIN 4"/>
    <property type="match status" value="1"/>
</dbReference>
<gene>
    <name evidence="17" type="ORF">OMED0929_LOCUS6292</name>
</gene>
<evidence type="ECO:0000256" key="12">
    <source>
        <dbReference type="ARBA" id="ARBA00023015"/>
    </source>
</evidence>
<keyword evidence="14" id="KW-0539">Nucleus</keyword>
<dbReference type="AlphaFoldDB" id="A0A6U0B2N6"/>
<keyword evidence="8" id="KW-0677">Repeat</keyword>
<evidence type="ECO:0000256" key="1">
    <source>
        <dbReference type="ARBA" id="ARBA00001946"/>
    </source>
</evidence>
<name>A0A6U0B2N6_9CHLO</name>
<evidence type="ECO:0000256" key="8">
    <source>
        <dbReference type="ARBA" id="ARBA00022737"/>
    </source>
</evidence>
<evidence type="ECO:0000259" key="16">
    <source>
        <dbReference type="Pfam" id="PF03372"/>
    </source>
</evidence>
<comment type="function">
    <text evidence="15">Acts as a catalytic component of the CCR4-NOT core complex, which in the nucleus seems to be a general transcription factor, and in the cytoplasm the major mRNA deadenylase involved in mRNA turnover.</text>
</comment>
<dbReference type="PANTHER" id="PTHR12121:SF34">
    <property type="entry name" value="PROTEIN ANGEL"/>
    <property type="match status" value="1"/>
</dbReference>
<organism evidence="17">
    <name type="scientific">Ostreococcus mediterraneus</name>
    <dbReference type="NCBI Taxonomy" id="1486918"/>
    <lineage>
        <taxon>Eukaryota</taxon>
        <taxon>Viridiplantae</taxon>
        <taxon>Chlorophyta</taxon>
        <taxon>Mamiellophyceae</taxon>
        <taxon>Mamiellales</taxon>
        <taxon>Bathycoccaceae</taxon>
        <taxon>Ostreococcus</taxon>
    </lineage>
</organism>
<keyword evidence="13" id="KW-0804">Transcription</keyword>
<evidence type="ECO:0000256" key="11">
    <source>
        <dbReference type="ARBA" id="ARBA00022884"/>
    </source>
</evidence>
<comment type="cofactor">
    <cofactor evidence="1">
        <name>Mg(2+)</name>
        <dbReference type="ChEBI" id="CHEBI:18420"/>
    </cofactor>
</comment>
<dbReference type="FunFam" id="3.60.10.10:FF:000016">
    <property type="entry name" value="Carbon catabolite repressor protein 4 1"/>
    <property type="match status" value="1"/>
</dbReference>
<reference evidence="17" key="1">
    <citation type="submission" date="2021-01" db="EMBL/GenBank/DDBJ databases">
        <authorList>
            <person name="Corre E."/>
            <person name="Pelletier E."/>
            <person name="Niang G."/>
            <person name="Scheremetjew M."/>
            <person name="Finn R."/>
            <person name="Kale V."/>
            <person name="Holt S."/>
            <person name="Cochrane G."/>
            <person name="Meng A."/>
            <person name="Brown T."/>
            <person name="Cohen L."/>
        </authorList>
    </citation>
    <scope>NUCLEOTIDE SEQUENCE</scope>
    <source>
        <strain evidence="17">Clade-D-RCC2572</strain>
    </source>
</reference>
<dbReference type="InterPro" id="IPR005135">
    <property type="entry name" value="Endo/exonuclease/phosphatase"/>
</dbReference>
<evidence type="ECO:0000313" key="17">
    <source>
        <dbReference type="EMBL" id="CAD8587131.1"/>
    </source>
</evidence>
<keyword evidence="12" id="KW-0805">Transcription regulation</keyword>
<evidence type="ECO:0000256" key="2">
    <source>
        <dbReference type="ARBA" id="ARBA00004123"/>
    </source>
</evidence>
<accession>A0A6U0B2N6</accession>
<dbReference type="InterPro" id="IPR050410">
    <property type="entry name" value="CCR4/nocturin_mRNA_transcr"/>
</dbReference>
<evidence type="ECO:0000256" key="10">
    <source>
        <dbReference type="ARBA" id="ARBA00022842"/>
    </source>
</evidence>
<dbReference type="SUPFAM" id="SSF56219">
    <property type="entry name" value="DNase I-like"/>
    <property type="match status" value="1"/>
</dbReference>
<evidence type="ECO:0000256" key="6">
    <source>
        <dbReference type="ARBA" id="ARBA00022722"/>
    </source>
</evidence>
<keyword evidence="9" id="KW-0378">Hydrolase</keyword>
<dbReference type="InterPro" id="IPR036691">
    <property type="entry name" value="Endo/exonu/phosph_ase_sf"/>
</dbReference>
<keyword evidence="7" id="KW-0479">Metal-binding</keyword>
<dbReference type="Pfam" id="PF03372">
    <property type="entry name" value="Exo_endo_phos"/>
    <property type="match status" value="1"/>
</dbReference>
<dbReference type="EMBL" id="HBEW01007446">
    <property type="protein sequence ID" value="CAD8587131.1"/>
    <property type="molecule type" value="Transcribed_RNA"/>
</dbReference>
<comment type="subcellular location">
    <subcellularLocation>
        <location evidence="3">Cytoplasm</location>
    </subcellularLocation>
    <subcellularLocation>
        <location evidence="2">Nucleus</location>
    </subcellularLocation>
</comment>
<feature type="domain" description="Endonuclease/exonuclease/phosphatase" evidence="16">
    <location>
        <begin position="224"/>
        <end position="556"/>
    </location>
</feature>